<dbReference type="GO" id="GO:0016020">
    <property type="term" value="C:membrane"/>
    <property type="evidence" value="ECO:0007669"/>
    <property type="project" value="UniProtKB-SubCell"/>
</dbReference>
<feature type="region of interest" description="Disordered" evidence="7">
    <location>
        <begin position="79"/>
        <end position="107"/>
    </location>
</feature>
<feature type="compositionally biased region" description="Polar residues" evidence="7">
    <location>
        <begin position="17"/>
        <end position="40"/>
    </location>
</feature>
<comment type="caution">
    <text evidence="9">The sequence shown here is derived from an EMBL/GenBank/DDBJ whole genome shotgun (WGS) entry which is preliminary data.</text>
</comment>
<proteinExistence type="inferred from homology"/>
<keyword evidence="5 8" id="KW-1133">Transmembrane helix</keyword>
<feature type="transmembrane region" description="Helical" evidence="8">
    <location>
        <begin position="310"/>
        <end position="334"/>
    </location>
</feature>
<dbReference type="SUPFAM" id="SSF103473">
    <property type="entry name" value="MFS general substrate transporter"/>
    <property type="match status" value="1"/>
</dbReference>
<keyword evidence="3" id="KW-0813">Transport</keyword>
<evidence type="ECO:0000256" key="3">
    <source>
        <dbReference type="ARBA" id="ARBA00022448"/>
    </source>
</evidence>
<keyword evidence="10" id="KW-1185">Reference proteome</keyword>
<dbReference type="AlphaFoldDB" id="A0A812VHP1"/>
<feature type="transmembrane region" description="Helical" evidence="8">
    <location>
        <begin position="237"/>
        <end position="259"/>
    </location>
</feature>
<feature type="region of interest" description="Disordered" evidence="7">
    <location>
        <begin position="1"/>
        <end position="44"/>
    </location>
</feature>
<dbReference type="InterPro" id="IPR036259">
    <property type="entry name" value="MFS_trans_sf"/>
</dbReference>
<feature type="transmembrane region" description="Helical" evidence="8">
    <location>
        <begin position="119"/>
        <end position="141"/>
    </location>
</feature>
<evidence type="ECO:0000256" key="2">
    <source>
        <dbReference type="ARBA" id="ARBA00007015"/>
    </source>
</evidence>
<dbReference type="Pfam" id="PF03092">
    <property type="entry name" value="BT1"/>
    <property type="match status" value="1"/>
</dbReference>
<dbReference type="Proteomes" id="UP000601435">
    <property type="component" value="Unassembled WGS sequence"/>
</dbReference>
<feature type="transmembrane region" description="Helical" evidence="8">
    <location>
        <begin position="539"/>
        <end position="559"/>
    </location>
</feature>
<dbReference type="OrthoDB" id="754047at2759"/>
<organism evidence="9 10">
    <name type="scientific">Symbiodinium necroappetens</name>
    <dbReference type="NCBI Taxonomy" id="1628268"/>
    <lineage>
        <taxon>Eukaryota</taxon>
        <taxon>Sar</taxon>
        <taxon>Alveolata</taxon>
        <taxon>Dinophyceae</taxon>
        <taxon>Suessiales</taxon>
        <taxon>Symbiodiniaceae</taxon>
        <taxon>Symbiodinium</taxon>
    </lineage>
</organism>
<evidence type="ECO:0000313" key="10">
    <source>
        <dbReference type="Proteomes" id="UP000601435"/>
    </source>
</evidence>
<keyword evidence="6 8" id="KW-0472">Membrane</keyword>
<evidence type="ECO:0000313" key="9">
    <source>
        <dbReference type="EMBL" id="CAE7632881.1"/>
    </source>
</evidence>
<evidence type="ECO:0008006" key="11">
    <source>
        <dbReference type="Google" id="ProtNLM"/>
    </source>
</evidence>
<protein>
    <recommendedName>
        <fullName evidence="11">Transmembrane protein</fullName>
    </recommendedName>
</protein>
<accession>A0A812VHP1</accession>
<evidence type="ECO:0000256" key="4">
    <source>
        <dbReference type="ARBA" id="ARBA00022692"/>
    </source>
</evidence>
<keyword evidence="4 8" id="KW-0812">Transmembrane</keyword>
<dbReference type="InterPro" id="IPR039309">
    <property type="entry name" value="BT1"/>
</dbReference>
<feature type="transmembrane region" description="Helical" evidence="8">
    <location>
        <begin position="360"/>
        <end position="379"/>
    </location>
</feature>
<name>A0A812VHP1_9DINO</name>
<feature type="transmembrane region" description="Helical" evidence="8">
    <location>
        <begin position="280"/>
        <end position="298"/>
    </location>
</feature>
<dbReference type="PANTHER" id="PTHR31585:SF5">
    <property type="entry name" value="RNA-BINDING S4 DOMAIN-CONTAINING PROTEIN"/>
    <property type="match status" value="1"/>
</dbReference>
<evidence type="ECO:0000256" key="5">
    <source>
        <dbReference type="ARBA" id="ARBA00022989"/>
    </source>
</evidence>
<dbReference type="PANTHER" id="PTHR31585">
    <property type="entry name" value="FOLATE-BIOPTERIN TRANSPORTER 1, CHLOROPLASTIC"/>
    <property type="match status" value="1"/>
</dbReference>
<evidence type="ECO:0000256" key="1">
    <source>
        <dbReference type="ARBA" id="ARBA00004141"/>
    </source>
</evidence>
<feature type="transmembrane region" description="Helical" evidence="8">
    <location>
        <begin position="161"/>
        <end position="179"/>
    </location>
</feature>
<feature type="transmembrane region" description="Helical" evidence="8">
    <location>
        <begin position="580"/>
        <end position="600"/>
    </location>
</feature>
<feature type="compositionally biased region" description="Acidic residues" evidence="7">
    <location>
        <begin position="98"/>
        <end position="107"/>
    </location>
</feature>
<comment type="subcellular location">
    <subcellularLocation>
        <location evidence="1">Membrane</location>
        <topology evidence="1">Multi-pass membrane protein</topology>
    </subcellularLocation>
</comment>
<sequence>MTGVTPPVARSTERQSSDFGRQTSDFGRQSSGFERQTTDFGHQIAPVPVRSTAFVRQTSPLEAGAINDLEDYLFAPRAPEPAKASKSDTEAPTSSEESTSEESGDEDSISLWTWRTCGLPLGGFFLAFLNATVMGVSYGFFLGYMGLDSNVMMSVTALMKLPQVLLLPFGMMNDCLPICGQNRKPYFLASWVLCGGALLVMSVWPLPPPYYCQFPDGTYDTLSPPCNPSIHKEKNWYVFPMFILVAGVQMGCVAGEGLLLEYSQREPLMRRGKMKAEFTIVTMAGSLASSVVIAFFMNGKEYLGTFDWSLSFNGLMTLCFCISAVLLVVCACCVHEPRKVERPSLTAHLESSWHLVKSKCLSSVLLFAFISQFFSGITTTAGPMVRYQWVQVKVLQQQLFQMGGMFVMMLATAAYKVYFLQSCWRRAILIAIVTVTITDAIPTFLAVFDVIRDQYFYLGEEVVAAVPTTALALVLNLMVIELSEPGQEGLCYGLIGTVMHSSQPVSTAVSNQVSSLFTPSLSKPENYAADLPSFRTTVAWSYVLTYTASMLGACALPLIPRQKADAQRRKRDWKSSAVMTGLVLGVPAVCLPYGVLVILLTSQPETACLRWVSGQGCEAHG</sequence>
<reference evidence="9" key="1">
    <citation type="submission" date="2021-02" db="EMBL/GenBank/DDBJ databases">
        <authorList>
            <person name="Dougan E. K."/>
            <person name="Rhodes N."/>
            <person name="Thang M."/>
            <person name="Chan C."/>
        </authorList>
    </citation>
    <scope>NUCLEOTIDE SEQUENCE</scope>
</reference>
<comment type="similarity">
    <text evidence="2">Belongs to the major facilitator superfamily. Folate-biopterin transporter (TC 2.A.71) family.</text>
</comment>
<evidence type="ECO:0000256" key="7">
    <source>
        <dbReference type="SAM" id="MobiDB-lite"/>
    </source>
</evidence>
<gene>
    <name evidence="9" type="ORF">SNEC2469_LOCUS17842</name>
</gene>
<feature type="transmembrane region" description="Helical" evidence="8">
    <location>
        <begin position="427"/>
        <end position="448"/>
    </location>
</feature>
<feature type="transmembrane region" description="Helical" evidence="8">
    <location>
        <begin position="399"/>
        <end position="420"/>
    </location>
</feature>
<feature type="transmembrane region" description="Helical" evidence="8">
    <location>
        <begin position="186"/>
        <end position="206"/>
    </location>
</feature>
<evidence type="ECO:0000256" key="6">
    <source>
        <dbReference type="ARBA" id="ARBA00023136"/>
    </source>
</evidence>
<evidence type="ECO:0000256" key="8">
    <source>
        <dbReference type="SAM" id="Phobius"/>
    </source>
</evidence>
<dbReference type="EMBL" id="CAJNJA010029709">
    <property type="protein sequence ID" value="CAE7632881.1"/>
    <property type="molecule type" value="Genomic_DNA"/>
</dbReference>